<dbReference type="EMBL" id="CP000683">
    <property type="protein sequence ID" value="ABV84630.1"/>
    <property type="molecule type" value="Genomic_DNA"/>
</dbReference>
<evidence type="ECO:0000256" key="2">
    <source>
        <dbReference type="ARBA" id="ARBA00022670"/>
    </source>
</evidence>
<evidence type="ECO:0000256" key="1">
    <source>
        <dbReference type="ARBA" id="ARBA00005228"/>
    </source>
</evidence>
<evidence type="ECO:0000313" key="7">
    <source>
        <dbReference type="EMBL" id="ABV84630.1"/>
    </source>
</evidence>
<gene>
    <name evidence="7" type="primary">ptrB</name>
    <name evidence="7" type="ordered locus">RMA_0388</name>
</gene>
<organism evidence="7 8">
    <name type="scientific">Rickettsia massiliae (strain Mtu5)</name>
    <dbReference type="NCBI Taxonomy" id="416276"/>
    <lineage>
        <taxon>Bacteria</taxon>
        <taxon>Pseudomonadati</taxon>
        <taxon>Pseudomonadota</taxon>
        <taxon>Alphaproteobacteria</taxon>
        <taxon>Rickettsiales</taxon>
        <taxon>Rickettsiaceae</taxon>
        <taxon>Rickettsieae</taxon>
        <taxon>Rickettsia</taxon>
        <taxon>spotted fever group</taxon>
    </lineage>
</organism>
<accession>A8F144</accession>
<name>A8F144_RICM5</name>
<dbReference type="Pfam" id="PF02897">
    <property type="entry name" value="Peptidase_S9_N"/>
    <property type="match status" value="2"/>
</dbReference>
<dbReference type="AlphaFoldDB" id="A8F144"/>
<dbReference type="Gene3D" id="3.40.50.1820">
    <property type="entry name" value="alpha/beta hydrolase"/>
    <property type="match status" value="1"/>
</dbReference>
<comment type="similarity">
    <text evidence="1">Belongs to the peptidase S9A family.</text>
</comment>
<evidence type="ECO:0000256" key="4">
    <source>
        <dbReference type="ARBA" id="ARBA00022825"/>
    </source>
</evidence>
<keyword evidence="3" id="KW-0378">Hydrolase</keyword>
<keyword evidence="8" id="KW-1185">Reference proteome</keyword>
<dbReference type="GO" id="GO:0004252">
    <property type="term" value="F:serine-type endopeptidase activity"/>
    <property type="evidence" value="ECO:0007669"/>
    <property type="project" value="InterPro"/>
</dbReference>
<keyword evidence="2 7" id="KW-0645">Protease</keyword>
<dbReference type="Pfam" id="PF00326">
    <property type="entry name" value="Peptidase_S9"/>
    <property type="match status" value="1"/>
</dbReference>
<dbReference type="HOGENOM" id="CLU_011290_0_1_5"/>
<evidence type="ECO:0000256" key="3">
    <source>
        <dbReference type="ARBA" id="ARBA00022801"/>
    </source>
</evidence>
<evidence type="ECO:0000313" key="8">
    <source>
        <dbReference type="Proteomes" id="UP000001311"/>
    </source>
</evidence>
<dbReference type="KEGG" id="rms:RMA_0388"/>
<dbReference type="InterPro" id="IPR023302">
    <property type="entry name" value="Pept_S9A_N"/>
</dbReference>
<dbReference type="InterPro" id="IPR029058">
    <property type="entry name" value="AB_hydrolase_fold"/>
</dbReference>
<dbReference type="InterPro" id="IPR051543">
    <property type="entry name" value="Serine_Peptidase_S9A"/>
</dbReference>
<dbReference type="NCBIfam" id="TIGR03775">
    <property type="entry name" value="RPE3"/>
    <property type="match status" value="1"/>
</dbReference>
<dbReference type="PANTHER" id="PTHR11757:SF19">
    <property type="entry name" value="PROLYL ENDOPEPTIDASE-LIKE"/>
    <property type="match status" value="1"/>
</dbReference>
<keyword evidence="4" id="KW-0720">Serine protease</keyword>
<dbReference type="InterPro" id="IPR001375">
    <property type="entry name" value="Peptidase_S9_cat"/>
</dbReference>
<feature type="domain" description="Peptidase S9 prolyl oligopeptidase catalytic" evidence="5">
    <location>
        <begin position="514"/>
        <end position="729"/>
    </location>
</feature>
<feature type="domain" description="Peptidase S9A N-terminal" evidence="6">
    <location>
        <begin position="6"/>
        <end position="180"/>
    </location>
</feature>
<dbReference type="PRINTS" id="PR00862">
    <property type="entry name" value="PROLIGOPTASE"/>
</dbReference>
<dbReference type="PANTHER" id="PTHR11757">
    <property type="entry name" value="PROTEASE FAMILY S9A OLIGOPEPTIDASE"/>
    <property type="match status" value="1"/>
</dbReference>
<dbReference type="InterPro" id="IPR002470">
    <property type="entry name" value="Peptidase_S9A"/>
</dbReference>
<evidence type="ECO:0000259" key="5">
    <source>
        <dbReference type="Pfam" id="PF00326"/>
    </source>
</evidence>
<feature type="domain" description="Peptidase S9A N-terminal" evidence="6">
    <location>
        <begin position="220"/>
        <end position="454"/>
    </location>
</feature>
<dbReference type="ESTHER" id="ricco-PTRB">
    <property type="family name" value="S9N_PREPL_Peptidase_S9"/>
</dbReference>
<dbReference type="InterPro" id="IPR022437">
    <property type="entry name" value="RPE3"/>
</dbReference>
<dbReference type="MEROPS" id="S09.010"/>
<dbReference type="SUPFAM" id="SSF50993">
    <property type="entry name" value="Peptidase/esterase 'gauge' domain"/>
    <property type="match status" value="1"/>
</dbReference>
<reference evidence="7 8" key="1">
    <citation type="journal article" date="2007" name="Genome Res.">
        <title>Lateral gene transfer between obligate intracellular bacteria: evidence from the Rickettsia massiliae genome.</title>
        <authorList>
            <person name="Blanc G."/>
            <person name="Ogata H."/>
            <person name="Robert C."/>
            <person name="Audic S."/>
            <person name="Claverie J.-M."/>
            <person name="Raoult D."/>
        </authorList>
    </citation>
    <scope>NUCLEOTIDE SEQUENCE [LARGE SCALE GENOMIC DNA]</scope>
    <source>
        <strain evidence="8">Mtu5</strain>
    </source>
</reference>
<dbReference type="SUPFAM" id="SSF53474">
    <property type="entry name" value="alpha/beta-Hydrolases"/>
    <property type="match status" value="1"/>
</dbReference>
<dbReference type="Gene3D" id="2.130.10.120">
    <property type="entry name" value="Prolyl oligopeptidase, N-terminal domain"/>
    <property type="match status" value="1"/>
</dbReference>
<proteinExistence type="inferred from homology"/>
<dbReference type="GO" id="GO:0006508">
    <property type="term" value="P:proteolysis"/>
    <property type="evidence" value="ECO:0007669"/>
    <property type="project" value="UniProtKB-KW"/>
</dbReference>
<protein>
    <submittedName>
        <fullName evidence="7">Protease II</fullName>
    </submittedName>
</protein>
<sequence>MKNMKPPITDKQNYSFEVHEATINDDYHWLRDPKWPNVEDSKILDYLKAENQYTENFFADLQNDKEKIFEELKGRVKLDDESVYVKNKDYYYYHRVEENKNYPIYCRKHNNMDSAEEVILDVNLLAPNSGFTDVATIAMSPDHNLMAYSVNFTGNEQYNIKIYNLKEQKYLPDELGNVQLNLDRFRQDELQEEPAERTNVREHRRMPQNSLVSSDRDLAVAPTIIWHEHLNGFFYITINENQRWDKVMFHRLGEEVTQDKLIFEVKNPLHFISCEKSASHEYIFINSGNHNENEIYVISMQDDSFTPKLVRAAENKIFYEIEYNGDYFYIKTNYKAKNFHIIKLPVNNFENTSWDDWDDIYIKEEQDKYLKSFNVTNNYLILNYSDQGLPLIKIKRFKDLQENTIHFPDESFQASSFSTNFEEDDIRIDYSSLARPNTTYSYDFNSDKLTILKSHEIPSGFNPEEYKVERIFADNEDVKVPITLFYKKSLFKKDGSNPLYLMGYGAYGIAMPVHFRNTAVTLANRGFIYAVAHIRGGDDLGHDWYEAAKFLTKKRTFEDFIACSRALINEQYTSNNNIVIMGGSAGGMLIGYVLNEKPEIYRAAIAHVPFVDVLSTMLDESLPLTLLEYNEWGNPQEKEYFEYIKSYSPYDNVKAQNYPALFVTCGISDPRVGYWEPAKWVAKLRELKMDNNPLLLKTNMDTGHKGSAGRFDYLKEIADELVFIFKVFDVGG</sequence>
<evidence type="ECO:0000259" key="6">
    <source>
        <dbReference type="Pfam" id="PF02897"/>
    </source>
</evidence>
<dbReference type="Proteomes" id="UP000001311">
    <property type="component" value="Chromosome"/>
</dbReference>